<reference evidence="2 3" key="1">
    <citation type="submission" date="2012-04" db="EMBL/GenBank/DDBJ databases">
        <title>The Genome Sequence of Saprolegnia declina VS20.</title>
        <authorList>
            <consortium name="The Broad Institute Genome Sequencing Platform"/>
            <person name="Russ C."/>
            <person name="Nusbaum C."/>
            <person name="Tyler B."/>
            <person name="van West P."/>
            <person name="Dieguez-Uribeondo J."/>
            <person name="de Bruijn I."/>
            <person name="Tripathy S."/>
            <person name="Jiang R."/>
            <person name="Young S.K."/>
            <person name="Zeng Q."/>
            <person name="Gargeya S."/>
            <person name="Fitzgerald M."/>
            <person name="Haas B."/>
            <person name="Abouelleil A."/>
            <person name="Alvarado L."/>
            <person name="Arachchi H.M."/>
            <person name="Berlin A."/>
            <person name="Chapman S.B."/>
            <person name="Goldberg J."/>
            <person name="Griggs A."/>
            <person name="Gujja S."/>
            <person name="Hansen M."/>
            <person name="Howarth C."/>
            <person name="Imamovic A."/>
            <person name="Larimer J."/>
            <person name="McCowen C."/>
            <person name="Montmayeur A."/>
            <person name="Murphy C."/>
            <person name="Neiman D."/>
            <person name="Pearson M."/>
            <person name="Priest M."/>
            <person name="Roberts A."/>
            <person name="Saif S."/>
            <person name="Shea T."/>
            <person name="Sisk P."/>
            <person name="Sykes S."/>
            <person name="Wortman J."/>
            <person name="Nusbaum C."/>
            <person name="Birren B."/>
        </authorList>
    </citation>
    <scope>NUCLEOTIDE SEQUENCE [LARGE SCALE GENOMIC DNA]</scope>
    <source>
        <strain evidence="2 3">VS20</strain>
    </source>
</reference>
<feature type="region of interest" description="Disordered" evidence="1">
    <location>
        <begin position="1"/>
        <end position="21"/>
    </location>
</feature>
<proteinExistence type="predicted"/>
<evidence type="ECO:0000313" key="3">
    <source>
        <dbReference type="Proteomes" id="UP000030762"/>
    </source>
</evidence>
<evidence type="ECO:0000256" key="1">
    <source>
        <dbReference type="SAM" id="MobiDB-lite"/>
    </source>
</evidence>
<name>T0QQL3_SAPDV</name>
<keyword evidence="3" id="KW-1185">Reference proteome</keyword>
<accession>T0QQL3</accession>
<feature type="region of interest" description="Disordered" evidence="1">
    <location>
        <begin position="196"/>
        <end position="224"/>
    </location>
</feature>
<evidence type="ECO:0000313" key="2">
    <source>
        <dbReference type="EMBL" id="EQC40409.1"/>
    </source>
</evidence>
<dbReference type="OrthoDB" id="65511at2759"/>
<dbReference type="InParanoid" id="T0QQL3"/>
<dbReference type="AlphaFoldDB" id="T0QQL3"/>
<dbReference type="RefSeq" id="XP_008606108.1">
    <property type="nucleotide sequence ID" value="XM_008607886.1"/>
</dbReference>
<dbReference type="Proteomes" id="UP000030762">
    <property type="component" value="Unassembled WGS sequence"/>
</dbReference>
<dbReference type="OMA" id="SAFRNEC"/>
<dbReference type="VEuPathDB" id="FungiDB:SDRG_02306"/>
<protein>
    <submittedName>
        <fullName evidence="2">Uncharacterized protein</fullName>
    </submittedName>
</protein>
<organism evidence="2 3">
    <name type="scientific">Saprolegnia diclina (strain VS20)</name>
    <dbReference type="NCBI Taxonomy" id="1156394"/>
    <lineage>
        <taxon>Eukaryota</taxon>
        <taxon>Sar</taxon>
        <taxon>Stramenopiles</taxon>
        <taxon>Oomycota</taxon>
        <taxon>Saprolegniomycetes</taxon>
        <taxon>Saprolegniales</taxon>
        <taxon>Saprolegniaceae</taxon>
        <taxon>Saprolegnia</taxon>
    </lineage>
</organism>
<sequence length="293" mass="32186">MDRRAISAQQPAPCHASSFTMPLTAPSRVRATTSPLPVQKALLKPAHHVPPVGHTSAPITTAVAPTVRRRKSRHTYAPFRPTVFSDKLLVPEQHEYVVPRDLAADSAKRWATRGPIMGSTPKLDVKSGAMYAPTLDCIYDTGKHTLGYRVHHSLSGSTLWNSTKRFVDHQSTTDRVGPGAYESVTAAWEKARSVKKYPSLPPSPGHRASYRPHVDDETSEGQTNELAPLDTWKRTTKAVSPPTVAFDKATRTTWIDVQRTRADKMRALPSSASCPVLELPNYISGVRTGVLKL</sequence>
<dbReference type="GeneID" id="19943033"/>
<dbReference type="EMBL" id="JH767136">
    <property type="protein sequence ID" value="EQC40409.1"/>
    <property type="molecule type" value="Genomic_DNA"/>
</dbReference>
<dbReference type="eggNOG" id="ENOG502SB95">
    <property type="taxonomic scope" value="Eukaryota"/>
</dbReference>
<gene>
    <name evidence="2" type="ORF">SDRG_02306</name>
</gene>